<keyword evidence="1" id="KW-0472">Membrane</keyword>
<dbReference type="AlphaFoldDB" id="A0A6C0LSQ0"/>
<accession>A0A6C0LSQ0</accession>
<organism evidence="2">
    <name type="scientific">viral metagenome</name>
    <dbReference type="NCBI Taxonomy" id="1070528"/>
    <lineage>
        <taxon>unclassified sequences</taxon>
        <taxon>metagenomes</taxon>
        <taxon>organismal metagenomes</taxon>
    </lineage>
</organism>
<keyword evidence="1" id="KW-1133">Transmembrane helix</keyword>
<feature type="transmembrane region" description="Helical" evidence="1">
    <location>
        <begin position="35"/>
        <end position="56"/>
    </location>
</feature>
<keyword evidence="1" id="KW-0812">Transmembrane</keyword>
<evidence type="ECO:0000256" key="1">
    <source>
        <dbReference type="SAM" id="Phobius"/>
    </source>
</evidence>
<dbReference type="EMBL" id="MN740556">
    <property type="protein sequence ID" value="QHU33028.1"/>
    <property type="molecule type" value="Genomic_DNA"/>
</dbReference>
<name>A0A6C0LSQ0_9ZZZZ</name>
<evidence type="ECO:0000313" key="2">
    <source>
        <dbReference type="EMBL" id="QHU33028.1"/>
    </source>
</evidence>
<reference evidence="2" key="1">
    <citation type="journal article" date="2020" name="Nature">
        <title>Giant virus diversity and host interactions through global metagenomics.</title>
        <authorList>
            <person name="Schulz F."/>
            <person name="Roux S."/>
            <person name="Paez-Espino D."/>
            <person name="Jungbluth S."/>
            <person name="Walsh D.A."/>
            <person name="Denef V.J."/>
            <person name="McMahon K.D."/>
            <person name="Konstantinidis K.T."/>
            <person name="Eloe-Fadrosh E.A."/>
            <person name="Kyrpides N.C."/>
            <person name="Woyke T."/>
        </authorList>
    </citation>
    <scope>NUCLEOTIDE SEQUENCE</scope>
    <source>
        <strain evidence="2">GVMAG-S-1014582-52</strain>
    </source>
</reference>
<protein>
    <submittedName>
        <fullName evidence="2">Uncharacterized protein</fullName>
    </submittedName>
</protein>
<proteinExistence type="predicted"/>
<sequence>MIESYYIINNDNIIRDLSTLFSCHIIYNMNTTEKIILIIFYLIIVISIPLFLDILLRITVRKRRKYIMKHLAEKKTTEKNKALLIFNNRYSGIVVYSNDDSEKAEEFTGDAVEIANNMADNSCVILISETLEYVEELEQFIQQLNRVSGGDLFIVNIEKKSPRMLWDYKIINIMDKSYYTPGNLMIKWSKPSNLQNKIRNIYKFIFKLIPYNLFADDPIVKNIDTLNSLK</sequence>